<dbReference type="EC" id="6.3.5.-" evidence="1"/>
<evidence type="ECO:0000313" key="2">
    <source>
        <dbReference type="EMBL" id="KKW05369.1"/>
    </source>
</evidence>
<dbReference type="AlphaFoldDB" id="A0A0G1YG34"/>
<comment type="similarity">
    <text evidence="1">Belongs to the GatC family.</text>
</comment>
<comment type="function">
    <text evidence="1">Allows the formation of correctly charged Asn-tRNA(Asn) or Gln-tRNA(Gln) through the transamidation of misacylated Asp-tRNA(Asn) or Glu-tRNA(Gln) in organisms which lack either or both of asparaginyl-tRNA or glutaminyl-tRNA synthetases. The reaction takes place in the presence of glutamine and ATP through an activated phospho-Asp-tRNA(Asn) or phospho-Glu-tRNA(Gln).</text>
</comment>
<protein>
    <recommendedName>
        <fullName evidence="1">Aspartyl/glutamyl-tRNA(Asn/Gln) amidotransferase subunit C</fullName>
        <shortName evidence="1">Asp/Glu-ADT subunit C</shortName>
        <ecNumber evidence="1">6.3.5.-</ecNumber>
    </recommendedName>
</protein>
<dbReference type="InterPro" id="IPR036113">
    <property type="entry name" value="Asp/Glu-ADT_sf_sub_c"/>
</dbReference>
<dbReference type="EMBL" id="LCPW01000022">
    <property type="protein sequence ID" value="KKW05369.1"/>
    <property type="molecule type" value="Genomic_DNA"/>
</dbReference>
<dbReference type="InterPro" id="IPR003837">
    <property type="entry name" value="GatC"/>
</dbReference>
<keyword evidence="1" id="KW-0436">Ligase</keyword>
<keyword evidence="1" id="KW-0067">ATP-binding</keyword>
<dbReference type="Gene3D" id="1.10.20.60">
    <property type="entry name" value="Glu-tRNAGln amidotransferase C subunit, N-terminal domain"/>
    <property type="match status" value="1"/>
</dbReference>
<gene>
    <name evidence="1" type="primary">gatC</name>
    <name evidence="2" type="ORF">UY40_C0022G0009</name>
</gene>
<dbReference type="SUPFAM" id="SSF141000">
    <property type="entry name" value="Glu-tRNAGln amidotransferase C subunit"/>
    <property type="match status" value="1"/>
</dbReference>
<dbReference type="STRING" id="1618342.UY40_C0022G0009"/>
<dbReference type="GO" id="GO:0070681">
    <property type="term" value="P:glutaminyl-tRNAGln biosynthesis via transamidation"/>
    <property type="evidence" value="ECO:0007669"/>
    <property type="project" value="TreeGrafter"/>
</dbReference>
<sequence>MVKAPALDIDYIAKLARLTLTSSEKERFSRELKDVLVHVEKLKEQDLKEVAPTFQTTGSTDTLREDAIEEKRILSPNEALANAKSKERGLFKVPKVL</sequence>
<dbReference type="GO" id="GO:0016740">
    <property type="term" value="F:transferase activity"/>
    <property type="evidence" value="ECO:0007669"/>
    <property type="project" value="UniProtKB-KW"/>
</dbReference>
<evidence type="ECO:0000313" key="3">
    <source>
        <dbReference type="Proteomes" id="UP000034119"/>
    </source>
</evidence>
<dbReference type="GO" id="GO:0005524">
    <property type="term" value="F:ATP binding"/>
    <property type="evidence" value="ECO:0007669"/>
    <property type="project" value="UniProtKB-KW"/>
</dbReference>
<keyword evidence="2" id="KW-0808">Transferase</keyword>
<proteinExistence type="inferred from homology"/>
<dbReference type="HAMAP" id="MF_00122">
    <property type="entry name" value="GatC"/>
    <property type="match status" value="1"/>
</dbReference>
<name>A0A0G1YG34_9BACT</name>
<comment type="catalytic activity">
    <reaction evidence="1">
        <text>L-glutamyl-tRNA(Gln) + L-glutamine + ATP + H2O = L-glutaminyl-tRNA(Gln) + L-glutamate + ADP + phosphate + H(+)</text>
        <dbReference type="Rhea" id="RHEA:17521"/>
        <dbReference type="Rhea" id="RHEA-COMP:9681"/>
        <dbReference type="Rhea" id="RHEA-COMP:9684"/>
        <dbReference type="ChEBI" id="CHEBI:15377"/>
        <dbReference type="ChEBI" id="CHEBI:15378"/>
        <dbReference type="ChEBI" id="CHEBI:29985"/>
        <dbReference type="ChEBI" id="CHEBI:30616"/>
        <dbReference type="ChEBI" id="CHEBI:43474"/>
        <dbReference type="ChEBI" id="CHEBI:58359"/>
        <dbReference type="ChEBI" id="CHEBI:78520"/>
        <dbReference type="ChEBI" id="CHEBI:78521"/>
        <dbReference type="ChEBI" id="CHEBI:456216"/>
    </reaction>
</comment>
<accession>A0A0G1YG34</accession>
<dbReference type="PANTHER" id="PTHR15004">
    <property type="entry name" value="GLUTAMYL-TRNA(GLN) AMIDOTRANSFERASE SUBUNIT C, MITOCHONDRIAL"/>
    <property type="match status" value="1"/>
</dbReference>
<dbReference type="GO" id="GO:0006450">
    <property type="term" value="P:regulation of translational fidelity"/>
    <property type="evidence" value="ECO:0007669"/>
    <property type="project" value="InterPro"/>
</dbReference>
<dbReference type="GO" id="GO:0006412">
    <property type="term" value="P:translation"/>
    <property type="evidence" value="ECO:0007669"/>
    <property type="project" value="UniProtKB-UniRule"/>
</dbReference>
<keyword evidence="1" id="KW-0547">Nucleotide-binding</keyword>
<keyword evidence="1" id="KW-0648">Protein biosynthesis</keyword>
<comment type="caution">
    <text evidence="2">The sequence shown here is derived from an EMBL/GenBank/DDBJ whole genome shotgun (WGS) entry which is preliminary data.</text>
</comment>
<comment type="subunit">
    <text evidence="1">Heterotrimer of A, B and C subunits.</text>
</comment>
<dbReference type="GO" id="GO:0050566">
    <property type="term" value="F:asparaginyl-tRNA synthase (glutamine-hydrolyzing) activity"/>
    <property type="evidence" value="ECO:0007669"/>
    <property type="project" value="RHEA"/>
</dbReference>
<dbReference type="Proteomes" id="UP000034119">
    <property type="component" value="Unassembled WGS sequence"/>
</dbReference>
<evidence type="ECO:0000256" key="1">
    <source>
        <dbReference type="HAMAP-Rule" id="MF_00122"/>
    </source>
</evidence>
<reference evidence="2 3" key="1">
    <citation type="journal article" date="2015" name="Nature">
        <title>rRNA introns, odd ribosomes, and small enigmatic genomes across a large radiation of phyla.</title>
        <authorList>
            <person name="Brown C.T."/>
            <person name="Hug L.A."/>
            <person name="Thomas B.C."/>
            <person name="Sharon I."/>
            <person name="Castelle C.J."/>
            <person name="Singh A."/>
            <person name="Wilkins M.J."/>
            <person name="Williams K.H."/>
            <person name="Banfield J.F."/>
        </authorList>
    </citation>
    <scope>NUCLEOTIDE SEQUENCE [LARGE SCALE GENOMIC DNA]</scope>
</reference>
<dbReference type="PANTHER" id="PTHR15004:SF0">
    <property type="entry name" value="GLUTAMYL-TRNA(GLN) AMIDOTRANSFERASE SUBUNIT C, MITOCHONDRIAL"/>
    <property type="match status" value="1"/>
</dbReference>
<dbReference type="NCBIfam" id="TIGR00135">
    <property type="entry name" value="gatC"/>
    <property type="match status" value="1"/>
</dbReference>
<dbReference type="Pfam" id="PF02686">
    <property type="entry name" value="GatC"/>
    <property type="match status" value="1"/>
</dbReference>
<organism evidence="2 3">
    <name type="scientific">candidate division CPR1 bacterium GW2011_GWC1_49_13</name>
    <dbReference type="NCBI Taxonomy" id="1618342"/>
    <lineage>
        <taxon>Bacteria</taxon>
        <taxon>candidate division CPR1</taxon>
    </lineage>
</organism>
<dbReference type="GO" id="GO:0050567">
    <property type="term" value="F:glutaminyl-tRNA synthase (glutamine-hydrolyzing) activity"/>
    <property type="evidence" value="ECO:0007669"/>
    <property type="project" value="UniProtKB-UniRule"/>
</dbReference>
<comment type="catalytic activity">
    <reaction evidence="1">
        <text>L-aspartyl-tRNA(Asn) + L-glutamine + ATP + H2O = L-asparaginyl-tRNA(Asn) + L-glutamate + ADP + phosphate + 2 H(+)</text>
        <dbReference type="Rhea" id="RHEA:14513"/>
        <dbReference type="Rhea" id="RHEA-COMP:9674"/>
        <dbReference type="Rhea" id="RHEA-COMP:9677"/>
        <dbReference type="ChEBI" id="CHEBI:15377"/>
        <dbReference type="ChEBI" id="CHEBI:15378"/>
        <dbReference type="ChEBI" id="CHEBI:29985"/>
        <dbReference type="ChEBI" id="CHEBI:30616"/>
        <dbReference type="ChEBI" id="CHEBI:43474"/>
        <dbReference type="ChEBI" id="CHEBI:58359"/>
        <dbReference type="ChEBI" id="CHEBI:78515"/>
        <dbReference type="ChEBI" id="CHEBI:78516"/>
        <dbReference type="ChEBI" id="CHEBI:456216"/>
    </reaction>
</comment>